<dbReference type="Proteomes" id="UP000073492">
    <property type="component" value="Unassembled WGS sequence"/>
</dbReference>
<dbReference type="EMBL" id="LFZO01000305">
    <property type="protein sequence ID" value="KXT09798.1"/>
    <property type="molecule type" value="Genomic_DNA"/>
</dbReference>
<sequence length="72" mass="8212">MNSTVRPFDDHPFSREPQHPGIPVHFQDMEYEAAAPFDFDYSSTCESPLPRALKGFSGGEARSDYSLWRKTC</sequence>
<comment type="caution">
    <text evidence="2">The sequence shown here is derived from an EMBL/GenBank/DDBJ whole genome shotgun (WGS) entry which is preliminary data.</text>
</comment>
<feature type="region of interest" description="Disordered" evidence="1">
    <location>
        <begin position="1"/>
        <end position="22"/>
    </location>
</feature>
<organism evidence="2 3">
    <name type="scientific">Pseudocercospora musae</name>
    <dbReference type="NCBI Taxonomy" id="113226"/>
    <lineage>
        <taxon>Eukaryota</taxon>
        <taxon>Fungi</taxon>
        <taxon>Dikarya</taxon>
        <taxon>Ascomycota</taxon>
        <taxon>Pezizomycotina</taxon>
        <taxon>Dothideomycetes</taxon>
        <taxon>Dothideomycetidae</taxon>
        <taxon>Mycosphaerellales</taxon>
        <taxon>Mycosphaerellaceae</taxon>
        <taxon>Pseudocercospora</taxon>
    </lineage>
</organism>
<proteinExistence type="predicted"/>
<protein>
    <submittedName>
        <fullName evidence="2">Uncharacterized protein</fullName>
    </submittedName>
</protein>
<evidence type="ECO:0000313" key="2">
    <source>
        <dbReference type="EMBL" id="KXT09798.1"/>
    </source>
</evidence>
<evidence type="ECO:0000313" key="3">
    <source>
        <dbReference type="Proteomes" id="UP000073492"/>
    </source>
</evidence>
<evidence type="ECO:0000256" key="1">
    <source>
        <dbReference type="SAM" id="MobiDB-lite"/>
    </source>
</evidence>
<name>A0A139I514_9PEZI</name>
<keyword evidence="3" id="KW-1185">Reference proteome</keyword>
<reference evidence="2 3" key="1">
    <citation type="submission" date="2015-07" db="EMBL/GenBank/DDBJ databases">
        <title>Comparative genomics of the Sigatoka disease complex on banana suggests a link between parallel evolutionary changes in Pseudocercospora fijiensis and Pseudocercospora eumusae and increased virulence on the banana host.</title>
        <authorList>
            <person name="Chang T.-C."/>
            <person name="Salvucci A."/>
            <person name="Crous P.W."/>
            <person name="Stergiopoulos I."/>
        </authorList>
    </citation>
    <scope>NUCLEOTIDE SEQUENCE [LARGE SCALE GENOMIC DNA]</scope>
    <source>
        <strain evidence="2 3">CBS 116634</strain>
    </source>
</reference>
<accession>A0A139I514</accession>
<gene>
    <name evidence="2" type="ORF">AC579_6556</name>
</gene>
<feature type="compositionally biased region" description="Basic and acidic residues" evidence="1">
    <location>
        <begin position="7"/>
        <end position="18"/>
    </location>
</feature>
<dbReference type="AlphaFoldDB" id="A0A139I514"/>